<keyword evidence="5" id="KW-1185">Reference proteome</keyword>
<dbReference type="CDD" id="cd06464">
    <property type="entry name" value="ACD_sHsps-like"/>
    <property type="match status" value="1"/>
</dbReference>
<feature type="domain" description="SHSP" evidence="3">
    <location>
        <begin position="21"/>
        <end position="132"/>
    </location>
</feature>
<sequence>MVMTFDPLSQLDRVASSIFYSARGPSAMPVDLHLDGDRYILSADLPGIDPGSIDINVDGSLLTLRAQRSIESGEHVRWLTRERFGGSLMRQFTLGEGIDTEGISASYQNGVLSLIIPLSERARPRKIEVEQGAPDAPAAINA</sequence>
<dbReference type="InterPro" id="IPR031107">
    <property type="entry name" value="Small_HSP"/>
</dbReference>
<dbReference type="EMBL" id="PDJE01000001">
    <property type="protein sequence ID" value="PFG31954.1"/>
    <property type="molecule type" value="Genomic_DNA"/>
</dbReference>
<reference evidence="4 5" key="1">
    <citation type="submission" date="2017-10" db="EMBL/GenBank/DDBJ databases">
        <title>Sequencing the genomes of 1000 actinobacteria strains.</title>
        <authorList>
            <person name="Klenk H.-P."/>
        </authorList>
    </citation>
    <scope>NUCLEOTIDE SEQUENCE [LARGE SCALE GENOMIC DNA]</scope>
    <source>
        <strain evidence="4 5">DSM 21798</strain>
    </source>
</reference>
<dbReference type="RefSeq" id="WP_098408901.1">
    <property type="nucleotide sequence ID" value="NZ_PDJE01000001.1"/>
</dbReference>
<dbReference type="AlphaFoldDB" id="A0A2A9DZC6"/>
<proteinExistence type="inferred from homology"/>
<dbReference type="Proteomes" id="UP000221369">
    <property type="component" value="Unassembled WGS sequence"/>
</dbReference>
<comment type="similarity">
    <text evidence="1 2">Belongs to the small heat shock protein (HSP20) family.</text>
</comment>
<organism evidence="4 5">
    <name type="scientific">Paramicrobacterium agarici</name>
    <dbReference type="NCBI Taxonomy" id="630514"/>
    <lineage>
        <taxon>Bacteria</taxon>
        <taxon>Bacillati</taxon>
        <taxon>Actinomycetota</taxon>
        <taxon>Actinomycetes</taxon>
        <taxon>Micrococcales</taxon>
        <taxon>Microbacteriaceae</taxon>
        <taxon>Paramicrobacterium</taxon>
    </lineage>
</organism>
<name>A0A2A9DZC6_9MICO</name>
<evidence type="ECO:0000313" key="4">
    <source>
        <dbReference type="EMBL" id="PFG31954.1"/>
    </source>
</evidence>
<comment type="caution">
    <text evidence="4">The sequence shown here is derived from an EMBL/GenBank/DDBJ whole genome shotgun (WGS) entry which is preliminary data.</text>
</comment>
<evidence type="ECO:0000256" key="1">
    <source>
        <dbReference type="PROSITE-ProRule" id="PRU00285"/>
    </source>
</evidence>
<dbReference type="InterPro" id="IPR002068">
    <property type="entry name" value="A-crystallin/Hsp20_dom"/>
</dbReference>
<dbReference type="SUPFAM" id="SSF49764">
    <property type="entry name" value="HSP20-like chaperones"/>
    <property type="match status" value="1"/>
</dbReference>
<dbReference type="Pfam" id="PF00011">
    <property type="entry name" value="HSP20"/>
    <property type="match status" value="1"/>
</dbReference>
<evidence type="ECO:0000259" key="3">
    <source>
        <dbReference type="PROSITE" id="PS01031"/>
    </source>
</evidence>
<accession>A0A2A9DZC6</accession>
<gene>
    <name evidence="4" type="ORF">ATJ78_2937</name>
</gene>
<evidence type="ECO:0000313" key="5">
    <source>
        <dbReference type="Proteomes" id="UP000221369"/>
    </source>
</evidence>
<dbReference type="PANTHER" id="PTHR11527">
    <property type="entry name" value="HEAT-SHOCK PROTEIN 20 FAMILY MEMBER"/>
    <property type="match status" value="1"/>
</dbReference>
<evidence type="ECO:0000256" key="2">
    <source>
        <dbReference type="RuleBase" id="RU003616"/>
    </source>
</evidence>
<dbReference type="Gene3D" id="2.60.40.790">
    <property type="match status" value="1"/>
</dbReference>
<dbReference type="OrthoDB" id="5242916at2"/>
<dbReference type="InterPro" id="IPR008978">
    <property type="entry name" value="HSP20-like_chaperone"/>
</dbReference>
<protein>
    <submittedName>
        <fullName evidence="4">HSP20 family protein</fullName>
    </submittedName>
</protein>
<dbReference type="PROSITE" id="PS01031">
    <property type="entry name" value="SHSP"/>
    <property type="match status" value="1"/>
</dbReference>